<keyword evidence="3" id="KW-1185">Reference proteome</keyword>
<evidence type="ECO:0000256" key="1">
    <source>
        <dbReference type="SAM" id="SignalP"/>
    </source>
</evidence>
<name>A0A4D7BFK3_9HYPH</name>
<dbReference type="EMBL" id="CP039690">
    <property type="protein sequence ID" value="QCI68638.1"/>
    <property type="molecule type" value="Genomic_DNA"/>
</dbReference>
<gene>
    <name evidence="2" type="ORF">E8M01_33055</name>
</gene>
<keyword evidence="1" id="KW-0732">Signal</keyword>
<reference evidence="2 3" key="1">
    <citation type="submission" date="2019-04" db="EMBL/GenBank/DDBJ databases">
        <title>Phreatobacter aquaticus sp. nov.</title>
        <authorList>
            <person name="Choi A."/>
        </authorList>
    </citation>
    <scope>NUCLEOTIDE SEQUENCE [LARGE SCALE GENOMIC DNA]</scope>
    <source>
        <strain evidence="2 3">KCTC 52518</strain>
    </source>
</reference>
<dbReference type="KEGG" id="pstg:E8M01_33055"/>
<evidence type="ECO:0000313" key="2">
    <source>
        <dbReference type="EMBL" id="QCI68638.1"/>
    </source>
</evidence>
<dbReference type="OrthoDB" id="9822465at2"/>
<dbReference type="RefSeq" id="WP_136964057.1">
    <property type="nucleotide sequence ID" value="NZ_CP039690.1"/>
</dbReference>
<accession>A0A4D7BFK3</accession>
<feature type="signal peptide" evidence="1">
    <location>
        <begin position="1"/>
        <end position="26"/>
    </location>
</feature>
<organism evidence="2 3">
    <name type="scientific">Phreatobacter stygius</name>
    <dbReference type="NCBI Taxonomy" id="1940610"/>
    <lineage>
        <taxon>Bacteria</taxon>
        <taxon>Pseudomonadati</taxon>
        <taxon>Pseudomonadota</taxon>
        <taxon>Alphaproteobacteria</taxon>
        <taxon>Hyphomicrobiales</taxon>
        <taxon>Phreatobacteraceae</taxon>
        <taxon>Phreatobacter</taxon>
    </lineage>
</organism>
<evidence type="ECO:0000313" key="3">
    <source>
        <dbReference type="Proteomes" id="UP000298781"/>
    </source>
</evidence>
<dbReference type="Proteomes" id="UP000298781">
    <property type="component" value="Chromosome"/>
</dbReference>
<feature type="chain" id="PRO_5020788971" description="DUF2490 domain-containing protein" evidence="1">
    <location>
        <begin position="27"/>
        <end position="251"/>
    </location>
</feature>
<protein>
    <recommendedName>
        <fullName evidence="4">DUF2490 domain-containing protein</fullName>
    </recommendedName>
</protein>
<dbReference type="AlphaFoldDB" id="A0A4D7BFK3"/>
<evidence type="ECO:0008006" key="4">
    <source>
        <dbReference type="Google" id="ProtNLM"/>
    </source>
</evidence>
<proteinExistence type="predicted"/>
<sequence>MRDLKGICRVAAWAILAIMTVSPASAAEFDFPDIDTFDGRPPNFVVVPGIRLAMRRQIDADTSVESYVLTQLGLAGRPFVIGASGFSGGISISRNFGDISWSGTMEATPSWDGLFNSYSSTGLEFQTQLSRSYVFEGTPWSISPRIMLAYRFSTDSEKERSKVQIALPLYYRINPQLDLVFVSRIDHRHVPHWTTTRNDVVANVSVGARYEIRKGMQVSAFLAYENRWSSAPEVRYSRWLIVPQLGLRADF</sequence>